<reference evidence="6 7" key="1">
    <citation type="submission" date="2017-07" db="EMBL/GenBank/DDBJ databases">
        <title>Annotated genome sequence of Bacterioplanes sanyensis isolated from Red Sea.</title>
        <authorList>
            <person name="Rehman Z.U."/>
        </authorList>
    </citation>
    <scope>NUCLEOTIDE SEQUENCE [LARGE SCALE GENOMIC DNA]</scope>
    <source>
        <strain evidence="6 7">NV9</strain>
    </source>
</reference>
<evidence type="ECO:0000313" key="7">
    <source>
        <dbReference type="Proteomes" id="UP000202440"/>
    </source>
</evidence>
<dbReference type="SUPFAM" id="SSF74650">
    <property type="entry name" value="Galactose mutarotase-like"/>
    <property type="match status" value="1"/>
</dbReference>
<name>A0A222FPL3_9GAMM</name>
<dbReference type="EC" id="5.1.3.15" evidence="4"/>
<dbReference type="OrthoDB" id="9790727at2"/>
<dbReference type="InterPro" id="IPR025532">
    <property type="entry name" value="G6P_1-epimerase"/>
</dbReference>
<proteinExistence type="inferred from homology"/>
<dbReference type="RefSeq" id="WP_094061633.1">
    <property type="nucleotide sequence ID" value="NZ_CP022530.1"/>
</dbReference>
<protein>
    <recommendedName>
        <fullName evidence="4">Putative glucose-6-phosphate 1-epimerase</fullName>
        <ecNumber evidence="4">5.1.3.15</ecNumber>
    </recommendedName>
</protein>
<dbReference type="PANTHER" id="PTHR11122">
    <property type="entry name" value="APOSPORY-ASSOCIATED PROTEIN C-RELATED"/>
    <property type="match status" value="1"/>
</dbReference>
<evidence type="ECO:0000313" key="6">
    <source>
        <dbReference type="EMBL" id="ASP40466.1"/>
    </source>
</evidence>
<evidence type="ECO:0000256" key="1">
    <source>
        <dbReference type="ARBA" id="ARBA00001096"/>
    </source>
</evidence>
<keyword evidence="3 4" id="KW-0413">Isomerase</keyword>
<evidence type="ECO:0000256" key="4">
    <source>
        <dbReference type="PIRNR" id="PIRNR016020"/>
    </source>
</evidence>
<keyword evidence="7" id="KW-1185">Reference proteome</keyword>
<organism evidence="6 7">
    <name type="scientific">Bacterioplanes sanyensis</name>
    <dbReference type="NCBI Taxonomy" id="1249553"/>
    <lineage>
        <taxon>Bacteria</taxon>
        <taxon>Pseudomonadati</taxon>
        <taxon>Pseudomonadota</taxon>
        <taxon>Gammaproteobacteria</taxon>
        <taxon>Oceanospirillales</taxon>
        <taxon>Oceanospirillaceae</taxon>
        <taxon>Bacterioplanes</taxon>
    </lineage>
</organism>
<dbReference type="GO" id="GO:0047938">
    <property type="term" value="F:glucose-6-phosphate 1-epimerase activity"/>
    <property type="evidence" value="ECO:0007669"/>
    <property type="project" value="UniProtKB-UniRule"/>
</dbReference>
<dbReference type="InterPro" id="IPR014718">
    <property type="entry name" value="GH-type_carb-bd"/>
</dbReference>
<dbReference type="PIRSF" id="PIRSF016020">
    <property type="entry name" value="PHexose_mutarotase"/>
    <property type="match status" value="1"/>
</dbReference>
<dbReference type="Pfam" id="PF01263">
    <property type="entry name" value="Aldose_epim"/>
    <property type="match status" value="1"/>
</dbReference>
<gene>
    <name evidence="6" type="ORF">CHH28_18080</name>
</gene>
<evidence type="ECO:0000256" key="3">
    <source>
        <dbReference type="ARBA" id="ARBA00023235"/>
    </source>
</evidence>
<dbReference type="GO" id="GO:0030246">
    <property type="term" value="F:carbohydrate binding"/>
    <property type="evidence" value="ECO:0007669"/>
    <property type="project" value="UniProtKB-UniRule"/>
</dbReference>
<feature type="active site" evidence="5">
    <location>
        <position position="169"/>
    </location>
</feature>
<dbReference type="GO" id="GO:0005975">
    <property type="term" value="P:carbohydrate metabolic process"/>
    <property type="evidence" value="ECO:0007669"/>
    <property type="project" value="InterPro"/>
</dbReference>
<dbReference type="EMBL" id="CP022530">
    <property type="protein sequence ID" value="ASP40466.1"/>
    <property type="molecule type" value="Genomic_DNA"/>
</dbReference>
<feature type="active site" evidence="5">
    <location>
        <position position="268"/>
    </location>
</feature>
<comment type="catalytic activity">
    <reaction evidence="1">
        <text>alpha-D-glucose 6-phosphate = beta-D-glucose 6-phosphate</text>
        <dbReference type="Rhea" id="RHEA:16249"/>
        <dbReference type="ChEBI" id="CHEBI:58225"/>
        <dbReference type="ChEBI" id="CHEBI:58247"/>
        <dbReference type="EC" id="5.1.3.15"/>
    </reaction>
</comment>
<dbReference type="CDD" id="cd09020">
    <property type="entry name" value="D-hex-6-P-epi_like"/>
    <property type="match status" value="1"/>
</dbReference>
<accession>A0A222FPL3</accession>
<dbReference type="AlphaFoldDB" id="A0A222FPL3"/>
<dbReference type="Gene3D" id="2.70.98.10">
    <property type="match status" value="1"/>
</dbReference>
<dbReference type="PANTHER" id="PTHR11122:SF13">
    <property type="entry name" value="GLUCOSE-6-PHOSPHATE 1-EPIMERASE"/>
    <property type="match status" value="1"/>
</dbReference>
<dbReference type="InterPro" id="IPR008183">
    <property type="entry name" value="Aldose_1/G6P_1-epimerase"/>
</dbReference>
<comment type="similarity">
    <text evidence="2 4">Belongs to the glucose-6-phosphate 1-epimerase family.</text>
</comment>
<dbReference type="InterPro" id="IPR011013">
    <property type="entry name" value="Gal_mutarotase_sf_dom"/>
</dbReference>
<evidence type="ECO:0000256" key="2">
    <source>
        <dbReference type="ARBA" id="ARBA00005866"/>
    </source>
</evidence>
<dbReference type="KEGG" id="bsan:CHH28_18080"/>
<dbReference type="Proteomes" id="UP000202440">
    <property type="component" value="Chromosome"/>
</dbReference>
<sequence>MNLQRSTFCRPIRRQQLDIIGIQHPLFSAELALQGAQLLNFQPQGDPPWLWLSEQADYLQGSSVRGGIPVCWPWFGDLRRNPQAVQQHFQGNGSSAPAHGLARTALWQLSALKEDVHQVDLTLATQQLSRLWPTMSAQLHITLRRDRLVLRLNSRNDSPNPVTISQALHTYLPVEDIRTVTVGGLQGNTYIDALDDWQSRQQQGLVRFSAETDRIYHSQGPLRLQSGQHSRTLVSNSASTVVWNPWINKSQRLSQFHPDAWQRMVCIETTNAAFDCVALQPGQQHSLQLQLT</sequence>
<evidence type="ECO:0000256" key="5">
    <source>
        <dbReference type="PIRSR" id="PIRSR016020-1"/>
    </source>
</evidence>